<keyword evidence="2" id="KW-0238">DNA-binding</keyword>
<keyword evidence="1" id="KW-0805">Transcription regulation</keyword>
<dbReference type="EMBL" id="LMBR01000162">
    <property type="protein sequence ID" value="KUL25524.1"/>
    <property type="molecule type" value="Genomic_DNA"/>
</dbReference>
<dbReference type="PROSITE" id="PS50943">
    <property type="entry name" value="HTH_CROC1"/>
    <property type="match status" value="1"/>
</dbReference>
<dbReference type="InterPro" id="IPR022452">
    <property type="entry name" value="MqsA"/>
</dbReference>
<dbReference type="InterPro" id="IPR032758">
    <property type="entry name" value="MqsA/HigA-2"/>
</dbReference>
<protein>
    <submittedName>
        <fullName evidence="5">XRE family transcriptional regulator</fullName>
    </submittedName>
</protein>
<accession>A0A117MMH1</accession>
<dbReference type="PANTHER" id="PTHR36511:SF4">
    <property type="entry name" value="ANTITOXIN MQSA"/>
    <property type="match status" value="1"/>
</dbReference>
<dbReference type="Gene3D" id="3.10.20.860">
    <property type="match status" value="1"/>
</dbReference>
<sequence length="136" mass="15485">MIMNTTQCPSCGHKEMIDKVLEETLTYGGKSMTLHDMRGKFCPECGEGIWDEESYRRYTEAQEGLVRAIKGDPAADIRRIRRKLKLTQAQLASSFGVGKVAFSRYERGETRPPAPLLKLLKLIDRHPDLLSEIEKM</sequence>
<reference evidence="5 6" key="1">
    <citation type="submission" date="2015-10" db="EMBL/GenBank/DDBJ databases">
        <title>Draft Genome Sequence of Chlorobium limicola strain Frasassi Growing under Artificial Lighting in the Frasassi Cave System.</title>
        <authorList>
            <person name="Mansor M."/>
            <person name="Macalady J."/>
        </authorList>
    </citation>
    <scope>NUCLEOTIDE SEQUENCE [LARGE SCALE GENOMIC DNA]</scope>
    <source>
        <strain evidence="5 6">Frasassi</strain>
    </source>
</reference>
<evidence type="ECO:0000256" key="1">
    <source>
        <dbReference type="ARBA" id="ARBA00023015"/>
    </source>
</evidence>
<dbReference type="Proteomes" id="UP000053937">
    <property type="component" value="Unassembled WGS sequence"/>
</dbReference>
<comment type="caution">
    <text evidence="5">The sequence shown here is derived from an EMBL/GenBank/DDBJ whole genome shotgun (WGS) entry which is preliminary data.</text>
</comment>
<evidence type="ECO:0000313" key="6">
    <source>
        <dbReference type="Proteomes" id="UP000053937"/>
    </source>
</evidence>
<organism evidence="5 6">
    <name type="scientific">Chlorobium limicola</name>
    <dbReference type="NCBI Taxonomy" id="1092"/>
    <lineage>
        <taxon>Bacteria</taxon>
        <taxon>Pseudomonadati</taxon>
        <taxon>Chlorobiota</taxon>
        <taxon>Chlorobiia</taxon>
        <taxon>Chlorobiales</taxon>
        <taxon>Chlorobiaceae</taxon>
        <taxon>Chlorobium/Pelodictyon group</taxon>
        <taxon>Chlorobium</taxon>
    </lineage>
</organism>
<evidence type="ECO:0000256" key="2">
    <source>
        <dbReference type="ARBA" id="ARBA00023125"/>
    </source>
</evidence>
<dbReference type="InterPro" id="IPR022453">
    <property type="entry name" value="Znf_MqsA-type"/>
</dbReference>
<dbReference type="SUPFAM" id="SSF47413">
    <property type="entry name" value="lambda repressor-like DNA-binding domains"/>
    <property type="match status" value="1"/>
</dbReference>
<dbReference type="Gene3D" id="1.10.260.40">
    <property type="entry name" value="lambda repressor-like DNA-binding domains"/>
    <property type="match status" value="1"/>
</dbReference>
<dbReference type="AlphaFoldDB" id="A0A117MMH1"/>
<dbReference type="NCBIfam" id="TIGR03831">
    <property type="entry name" value="YgiT_finger"/>
    <property type="match status" value="1"/>
</dbReference>
<dbReference type="GO" id="GO:0003677">
    <property type="term" value="F:DNA binding"/>
    <property type="evidence" value="ECO:0007669"/>
    <property type="project" value="UniProtKB-KW"/>
</dbReference>
<dbReference type="CDD" id="cd00093">
    <property type="entry name" value="HTH_XRE"/>
    <property type="match status" value="1"/>
</dbReference>
<dbReference type="OrthoDB" id="7349669at2"/>
<dbReference type="NCBIfam" id="TIGR03830">
    <property type="entry name" value="CxxCG_CxxCG_HTH"/>
    <property type="match status" value="1"/>
</dbReference>
<proteinExistence type="predicted"/>
<evidence type="ECO:0000259" key="4">
    <source>
        <dbReference type="PROSITE" id="PS50943"/>
    </source>
</evidence>
<dbReference type="InterPro" id="IPR001387">
    <property type="entry name" value="Cro/C1-type_HTH"/>
</dbReference>
<dbReference type="InterPro" id="IPR010982">
    <property type="entry name" value="Lambda_DNA-bd_dom_sf"/>
</dbReference>
<evidence type="ECO:0000313" key="5">
    <source>
        <dbReference type="EMBL" id="KUL25524.1"/>
    </source>
</evidence>
<name>A0A117MMH1_CHLLI</name>
<dbReference type="Pfam" id="PF15731">
    <property type="entry name" value="MqsA_antitoxin"/>
    <property type="match status" value="1"/>
</dbReference>
<feature type="domain" description="HTH cro/C1-type" evidence="4">
    <location>
        <begin position="77"/>
        <end position="130"/>
    </location>
</feature>
<dbReference type="RefSeq" id="WP_059139155.1">
    <property type="nucleotide sequence ID" value="NZ_LMBR01000162.1"/>
</dbReference>
<keyword evidence="6" id="KW-1185">Reference proteome</keyword>
<evidence type="ECO:0000256" key="3">
    <source>
        <dbReference type="ARBA" id="ARBA00023163"/>
    </source>
</evidence>
<keyword evidence="3" id="KW-0804">Transcription</keyword>
<gene>
    <name evidence="5" type="ORF">ASB62_06585</name>
</gene>
<dbReference type="SMART" id="SM00530">
    <property type="entry name" value="HTH_XRE"/>
    <property type="match status" value="1"/>
</dbReference>
<dbReference type="PANTHER" id="PTHR36511">
    <property type="entry name" value="MERR FAMILY BACTERIAL REGULATORY PROTEIN"/>
    <property type="match status" value="1"/>
</dbReference>
<dbReference type="InterPro" id="IPR052359">
    <property type="entry name" value="HTH-type_reg/antitoxin"/>
</dbReference>